<dbReference type="EMBL" id="NWGY01000015">
    <property type="protein sequence ID" value="MDV3665474.1"/>
    <property type="molecule type" value="Genomic_DNA"/>
</dbReference>
<name>A0AAE4P2V4_9FLAO</name>
<feature type="domain" description="DUF6808" evidence="1">
    <location>
        <begin position="171"/>
        <end position="232"/>
    </location>
</feature>
<proteinExistence type="predicted"/>
<evidence type="ECO:0000313" key="2">
    <source>
        <dbReference type="EMBL" id="MDV3665474.1"/>
    </source>
</evidence>
<dbReference type="InterPro" id="IPR049214">
    <property type="entry name" value="DUF6808"/>
</dbReference>
<dbReference type="RefSeq" id="WP_238557084.1">
    <property type="nucleotide sequence ID" value="NZ_CP077750.1"/>
</dbReference>
<gene>
    <name evidence="2" type="ORF">CMU51_15595</name>
</gene>
<dbReference type="Pfam" id="PF20647">
    <property type="entry name" value="DUF6808"/>
    <property type="match status" value="1"/>
</dbReference>
<sequence length="234" mass="26268">MTSKLKNIISFSVLGTFLALSIGLNIRQEYTSAEKEKQMTVLLTQGGNNKIVEKYTRDSITHTVFNEKIINNSTSEKIAALDRSYADSLQKALKISIDKIDQVTKVNGKLEAQLALISKQNDKGQIVKSHKDKYLDLVYYPDTDSVKLAYDINLNEARYSQRKWLLGAKQNFINVYSDDPRVTINGLKSFRLKEKPPNRFGIGLSAGYGLAKDGTTIKAAPYFGIGLNYNLIEF</sequence>
<protein>
    <recommendedName>
        <fullName evidence="1">DUF6808 domain-containing protein</fullName>
    </recommendedName>
</protein>
<evidence type="ECO:0000313" key="3">
    <source>
        <dbReference type="Proteomes" id="UP001189000"/>
    </source>
</evidence>
<organism evidence="2 3">
    <name type="scientific">Elizabethkingia anophelis</name>
    <dbReference type="NCBI Taxonomy" id="1117645"/>
    <lineage>
        <taxon>Bacteria</taxon>
        <taxon>Pseudomonadati</taxon>
        <taxon>Bacteroidota</taxon>
        <taxon>Flavobacteriia</taxon>
        <taxon>Flavobacteriales</taxon>
        <taxon>Weeksellaceae</taxon>
        <taxon>Elizabethkingia</taxon>
    </lineage>
</organism>
<dbReference type="Proteomes" id="UP001189000">
    <property type="component" value="Unassembled WGS sequence"/>
</dbReference>
<comment type="caution">
    <text evidence="2">The sequence shown here is derived from an EMBL/GenBank/DDBJ whole genome shotgun (WGS) entry which is preliminary data.</text>
</comment>
<dbReference type="AlphaFoldDB" id="A0AAE4P2V4"/>
<accession>A0AAE4P2V4</accession>
<reference evidence="2" key="1">
    <citation type="submission" date="2023-02" db="EMBL/GenBank/DDBJ databases">
        <title>Elizabethkingia anophelis draft genomes.</title>
        <authorList>
            <person name="Nicholson A.C."/>
            <person name="Whitney A.M."/>
            <person name="Humrighouse B.W."/>
            <person name="Villarma A."/>
            <person name="Bell M."/>
            <person name="Mcquiston J."/>
        </authorList>
    </citation>
    <scope>NUCLEOTIDE SEQUENCE</scope>
    <source>
        <strain evidence="2">B4955</strain>
    </source>
</reference>
<evidence type="ECO:0000259" key="1">
    <source>
        <dbReference type="Pfam" id="PF20647"/>
    </source>
</evidence>